<dbReference type="SMART" id="SM00020">
    <property type="entry name" value="Tryp_SPc"/>
    <property type="match status" value="1"/>
</dbReference>
<keyword evidence="4" id="KW-1185">Reference proteome</keyword>
<dbReference type="InterPro" id="IPR001254">
    <property type="entry name" value="Trypsin_dom"/>
</dbReference>
<dbReference type="GO" id="GO:0006508">
    <property type="term" value="P:proteolysis"/>
    <property type="evidence" value="ECO:0007669"/>
    <property type="project" value="InterPro"/>
</dbReference>
<evidence type="ECO:0000313" key="3">
    <source>
        <dbReference type="EMBL" id="CAL4065867.1"/>
    </source>
</evidence>
<organism evidence="3 4">
    <name type="scientific">Meganyctiphanes norvegica</name>
    <name type="common">Northern krill</name>
    <name type="synonym">Thysanopoda norvegica</name>
    <dbReference type="NCBI Taxonomy" id="48144"/>
    <lineage>
        <taxon>Eukaryota</taxon>
        <taxon>Metazoa</taxon>
        <taxon>Ecdysozoa</taxon>
        <taxon>Arthropoda</taxon>
        <taxon>Crustacea</taxon>
        <taxon>Multicrustacea</taxon>
        <taxon>Malacostraca</taxon>
        <taxon>Eumalacostraca</taxon>
        <taxon>Eucarida</taxon>
        <taxon>Euphausiacea</taxon>
        <taxon>Euphausiidae</taxon>
        <taxon>Meganyctiphanes</taxon>
    </lineage>
</organism>
<dbReference type="SUPFAM" id="SSF50494">
    <property type="entry name" value="Trypsin-like serine proteases"/>
    <property type="match status" value="1"/>
</dbReference>
<dbReference type="InterPro" id="IPR001314">
    <property type="entry name" value="Peptidase_S1A"/>
</dbReference>
<feature type="domain" description="Peptidase S1" evidence="2">
    <location>
        <begin position="152"/>
        <end position="287"/>
    </location>
</feature>
<evidence type="ECO:0000259" key="2">
    <source>
        <dbReference type="PROSITE" id="PS50240"/>
    </source>
</evidence>
<dbReference type="InterPro" id="IPR043504">
    <property type="entry name" value="Peptidase_S1_PA_chymotrypsin"/>
</dbReference>
<proteinExistence type="predicted"/>
<protein>
    <recommendedName>
        <fullName evidence="2">Peptidase S1 domain-containing protein</fullName>
    </recommendedName>
</protein>
<comment type="caution">
    <text evidence="3">The sequence shown here is derived from an EMBL/GenBank/DDBJ whole genome shotgun (WGS) entry which is preliminary data.</text>
</comment>
<dbReference type="InterPro" id="IPR018114">
    <property type="entry name" value="TRYPSIN_HIS"/>
</dbReference>
<dbReference type="PANTHER" id="PTHR24252:SF7">
    <property type="entry name" value="HYALIN"/>
    <property type="match status" value="1"/>
</dbReference>
<dbReference type="GO" id="GO:0004252">
    <property type="term" value="F:serine-type endopeptidase activity"/>
    <property type="evidence" value="ECO:0007669"/>
    <property type="project" value="InterPro"/>
</dbReference>
<dbReference type="PROSITE" id="PS00134">
    <property type="entry name" value="TRYPSIN_HIS"/>
    <property type="match status" value="1"/>
</dbReference>
<name>A0AAV2PX62_MEGNR</name>
<dbReference type="PANTHER" id="PTHR24252">
    <property type="entry name" value="ACROSIN-RELATED"/>
    <property type="match status" value="1"/>
</dbReference>
<dbReference type="Proteomes" id="UP001497623">
    <property type="component" value="Unassembled WGS sequence"/>
</dbReference>
<dbReference type="EMBL" id="CAXKWB010001933">
    <property type="protein sequence ID" value="CAL4065867.1"/>
    <property type="molecule type" value="Genomic_DNA"/>
</dbReference>
<dbReference type="InterPro" id="IPR009003">
    <property type="entry name" value="Peptidase_S1_PA"/>
</dbReference>
<evidence type="ECO:0000256" key="1">
    <source>
        <dbReference type="ARBA" id="ARBA00023157"/>
    </source>
</evidence>
<dbReference type="Gene3D" id="2.40.10.10">
    <property type="entry name" value="Trypsin-like serine proteases"/>
    <property type="match status" value="1"/>
</dbReference>
<dbReference type="FunFam" id="2.40.10.10:FF:000004">
    <property type="entry name" value="Tryptase gamma 1"/>
    <property type="match status" value="1"/>
</dbReference>
<accession>A0AAV2PX62</accession>
<dbReference type="Pfam" id="PF00089">
    <property type="entry name" value="Trypsin"/>
    <property type="match status" value="1"/>
</dbReference>
<gene>
    <name evidence="3" type="ORF">MNOR_LOCUS5114</name>
</gene>
<dbReference type="PRINTS" id="PR00722">
    <property type="entry name" value="CHYMOTRYPSIN"/>
</dbReference>
<dbReference type="CDD" id="cd00190">
    <property type="entry name" value="Tryp_SPc"/>
    <property type="match status" value="1"/>
</dbReference>
<evidence type="ECO:0000313" key="4">
    <source>
        <dbReference type="Proteomes" id="UP001497623"/>
    </source>
</evidence>
<keyword evidence="1" id="KW-1015">Disulfide bond</keyword>
<dbReference type="PROSITE" id="PS50240">
    <property type="entry name" value="TRYPSIN_DOM"/>
    <property type="match status" value="1"/>
</dbReference>
<dbReference type="AlphaFoldDB" id="A0AAV2PX62"/>
<reference evidence="3 4" key="1">
    <citation type="submission" date="2024-05" db="EMBL/GenBank/DDBJ databases">
        <authorList>
            <person name="Wallberg A."/>
        </authorList>
    </citation>
    <scope>NUCLEOTIDE SEQUENCE [LARGE SCALE GENOMIC DNA]</scope>
</reference>
<sequence>MLYYVAPWSPAHSEPYTSLGDTVTARWCLGIQQCDTCLCSCYMQAYLKLNYIQILLKMSAQHIMEMSMGKLSIFVFILSSVLQSCVCRSLVDDLDPSQWRSGGHPKFPVDDDNSILHEGGPVIGGGNQPNCGKATVYQLLPKKGTNHPQTRIVGGNTAHYGAYPWQVEIQKYNRVDESWDHQCGGTLVSDLHILTAAHCLYSWDHIKFRVIVGDHHLDHEDAKQATHTVDKWTLHPEFQDVTPYSNDIAIIKLLKPVTMSSHVNTACLPTSSSQRTLAHGVLSVVGG</sequence>